<name>A0ACC1C8K4_9ROSI</name>
<comment type="caution">
    <text evidence="1">The sequence shown here is derived from an EMBL/GenBank/DDBJ whole genome shotgun (WGS) entry which is preliminary data.</text>
</comment>
<dbReference type="EMBL" id="CM047897">
    <property type="protein sequence ID" value="KAJ0111979.1"/>
    <property type="molecule type" value="Genomic_DNA"/>
</dbReference>
<proteinExistence type="predicted"/>
<organism evidence="1 2">
    <name type="scientific">Pistacia atlantica</name>
    <dbReference type="NCBI Taxonomy" id="434234"/>
    <lineage>
        <taxon>Eukaryota</taxon>
        <taxon>Viridiplantae</taxon>
        <taxon>Streptophyta</taxon>
        <taxon>Embryophyta</taxon>
        <taxon>Tracheophyta</taxon>
        <taxon>Spermatophyta</taxon>
        <taxon>Magnoliopsida</taxon>
        <taxon>eudicotyledons</taxon>
        <taxon>Gunneridae</taxon>
        <taxon>Pentapetalae</taxon>
        <taxon>rosids</taxon>
        <taxon>malvids</taxon>
        <taxon>Sapindales</taxon>
        <taxon>Anacardiaceae</taxon>
        <taxon>Pistacia</taxon>
    </lineage>
</organism>
<gene>
    <name evidence="1" type="ORF">Patl1_00520</name>
</gene>
<evidence type="ECO:0000313" key="2">
    <source>
        <dbReference type="Proteomes" id="UP001164250"/>
    </source>
</evidence>
<protein>
    <submittedName>
        <fullName evidence="1">Uncharacterized protein</fullName>
    </submittedName>
</protein>
<accession>A0ACC1C8K4</accession>
<reference evidence="2" key="1">
    <citation type="journal article" date="2023" name="G3 (Bethesda)">
        <title>Genome assembly and association tests identify interacting loci associated with vigor, precocity, and sex in interspecific pistachio rootstocks.</title>
        <authorList>
            <person name="Palmer W."/>
            <person name="Jacygrad E."/>
            <person name="Sagayaradj S."/>
            <person name="Cavanaugh K."/>
            <person name="Han R."/>
            <person name="Bertier L."/>
            <person name="Beede B."/>
            <person name="Kafkas S."/>
            <person name="Golino D."/>
            <person name="Preece J."/>
            <person name="Michelmore R."/>
        </authorList>
    </citation>
    <scope>NUCLEOTIDE SEQUENCE [LARGE SCALE GENOMIC DNA]</scope>
</reference>
<evidence type="ECO:0000313" key="1">
    <source>
        <dbReference type="EMBL" id="KAJ0111979.1"/>
    </source>
</evidence>
<sequence length="834" mass="94253">MWGTIANLKENLNKIALDVHEDDDDDDEELTINGSGNGDATPVSDGRNSHRFAHFKSVSRSPLSNGIDSPRNPEIEQYKAEIKRLQGSEAEIKALSVNYAALLKEKEDQISRLNRENGSLKQNLDTTNAALSASKNENSKASTNSINVLKEKASCLYSCTVQCILAHDILAMGSGDLSPSRQSKLTAQVKNRHAGNQMQNGVFSKQDRIGNGVSDAIQPETIQSKMENKHFTSHGKEKELADLLEEKNRSLAAVQATHELQTKQLRLELEKEREKLSNLQLKLKEEQKLNESFQEELNSLKMDKEKSPVEMSEMHREMSEKLSEISRLQLELNRREDEDADDMSENLKRVVATLERENNNLKMEKSELQALLEKCRKPLNDKIFPDASESPNQHRSSLKGVDLSESFPGREEMELSLQKLDKDLKETRCERDKALQELGRLKQHLLEKENEESEKMDEDSKIIEKLREINEYQVAQISNLERALKQAVASQEDVKMMNNNEILKSKEIIEDLNRKLGNCLRTLDAKNVELLNLQTALGQYFAEIEAKGHLEHELSLAREESAQLSKLLKSLFLLQDADQRAEVSRREKEEILVKLSQIEKTMAEGKCRVNKLEEDNAKLRRALEQSMTRLNRMSVDSDFLVDRRIVIKLLVTYFQRNHSKEVLDLMVRMLGFSDEDKQRIGVAQQGSGKGVVRGVLGLPGRLVGGILGGSSAEAHSNMTSDNQSFADLWVDFLLMETEERERRESAENMARSKEDIPGQYPTAETSTPVPDQRTNTLSAPSGFSRSSISPSQNFDPPPARGNLRSFDHSDSEFSTVPLSSSESISRLSRLLPKY</sequence>
<keyword evidence="2" id="KW-1185">Reference proteome</keyword>
<dbReference type="Proteomes" id="UP001164250">
    <property type="component" value="Chromosome 1"/>
</dbReference>